<evidence type="ECO:0000256" key="3">
    <source>
        <dbReference type="ARBA" id="ARBA00022801"/>
    </source>
</evidence>
<keyword evidence="4" id="KW-0342">GTP-binding</keyword>
<evidence type="ECO:0000256" key="2">
    <source>
        <dbReference type="ARBA" id="ARBA00022741"/>
    </source>
</evidence>
<keyword evidence="7" id="KW-0812">Transmembrane</keyword>
<dbReference type="SUPFAM" id="SSF52540">
    <property type="entry name" value="P-loop containing nucleoside triphosphate hydrolases"/>
    <property type="match status" value="1"/>
</dbReference>
<name>A0ABV6LHK1_9SPHI</name>
<comment type="caution">
    <text evidence="9">The sequence shown here is derived from an EMBL/GenBank/DDBJ whole genome shotgun (WGS) entry which is preliminary data.</text>
</comment>
<dbReference type="InterPro" id="IPR045063">
    <property type="entry name" value="Dynamin_N"/>
</dbReference>
<evidence type="ECO:0000256" key="6">
    <source>
        <dbReference type="SAM" id="Coils"/>
    </source>
</evidence>
<evidence type="ECO:0000256" key="5">
    <source>
        <dbReference type="ARBA" id="ARBA00023136"/>
    </source>
</evidence>
<dbReference type="Gene3D" id="3.40.50.300">
    <property type="entry name" value="P-loop containing nucleotide triphosphate hydrolases"/>
    <property type="match status" value="1"/>
</dbReference>
<evidence type="ECO:0000313" key="9">
    <source>
        <dbReference type="EMBL" id="MFC0518946.1"/>
    </source>
</evidence>
<feature type="domain" description="Dynamin N-terminal" evidence="8">
    <location>
        <begin position="55"/>
        <end position="239"/>
    </location>
</feature>
<dbReference type="EMBL" id="JBHLTS010000080">
    <property type="protein sequence ID" value="MFC0518946.1"/>
    <property type="molecule type" value="Genomic_DNA"/>
</dbReference>
<keyword evidence="5 7" id="KW-0472">Membrane</keyword>
<feature type="transmembrane region" description="Helical" evidence="7">
    <location>
        <begin position="557"/>
        <end position="577"/>
    </location>
</feature>
<evidence type="ECO:0000313" key="10">
    <source>
        <dbReference type="Proteomes" id="UP001589828"/>
    </source>
</evidence>
<keyword evidence="3" id="KW-0378">Hydrolase</keyword>
<comment type="subcellular location">
    <subcellularLocation>
        <location evidence="1">Membrane</location>
    </subcellularLocation>
</comment>
<dbReference type="Pfam" id="PF00350">
    <property type="entry name" value="Dynamin_N"/>
    <property type="match status" value="1"/>
</dbReference>
<feature type="coiled-coil region" evidence="6">
    <location>
        <begin position="348"/>
        <end position="393"/>
    </location>
</feature>
<dbReference type="RefSeq" id="WP_377026648.1">
    <property type="nucleotide sequence ID" value="NZ_JBHLTS010000080.1"/>
</dbReference>
<dbReference type="InterPro" id="IPR027417">
    <property type="entry name" value="P-loop_NTPase"/>
</dbReference>
<dbReference type="CDD" id="cd09912">
    <property type="entry name" value="DLP_2"/>
    <property type="match status" value="1"/>
</dbReference>
<keyword evidence="6" id="KW-0175">Coiled coil</keyword>
<dbReference type="PANTHER" id="PTHR10465">
    <property type="entry name" value="TRANSMEMBRANE GTPASE FZO1"/>
    <property type="match status" value="1"/>
</dbReference>
<evidence type="ECO:0000256" key="7">
    <source>
        <dbReference type="SAM" id="Phobius"/>
    </source>
</evidence>
<reference evidence="9 10" key="1">
    <citation type="submission" date="2024-09" db="EMBL/GenBank/DDBJ databases">
        <authorList>
            <person name="Sun Q."/>
            <person name="Mori K."/>
        </authorList>
    </citation>
    <scope>NUCLEOTIDE SEQUENCE [LARGE SCALE GENOMIC DNA]</scope>
    <source>
        <strain evidence="9 10">NCAIM B.02415</strain>
    </source>
</reference>
<proteinExistence type="predicted"/>
<feature type="coiled-coil region" evidence="6">
    <location>
        <begin position="644"/>
        <end position="674"/>
    </location>
</feature>
<keyword evidence="10" id="KW-1185">Reference proteome</keyword>
<accession>A0ABV6LHK1</accession>
<protein>
    <submittedName>
        <fullName evidence="9">Dynamin family protein</fullName>
    </submittedName>
</protein>
<keyword evidence="7" id="KW-1133">Transmembrane helix</keyword>
<evidence type="ECO:0000256" key="4">
    <source>
        <dbReference type="ARBA" id="ARBA00023134"/>
    </source>
</evidence>
<organism evidence="9 10">
    <name type="scientific">Mucilaginibacter angelicae</name>
    <dbReference type="NCBI Taxonomy" id="869718"/>
    <lineage>
        <taxon>Bacteria</taxon>
        <taxon>Pseudomonadati</taxon>
        <taxon>Bacteroidota</taxon>
        <taxon>Sphingobacteriia</taxon>
        <taxon>Sphingobacteriales</taxon>
        <taxon>Sphingobacteriaceae</taxon>
        <taxon>Mucilaginibacter</taxon>
    </lineage>
</organism>
<sequence>MTISNKNLQKFKEWKAMLTELLNQSTGIFKSVEMDAQAAMLSDITIKVKAETFKIMVVGQFKVGKSTFINALLGEEVLPAYAIPCTAVINEVKYGSVPRAVLHFKDPIQKELPEKLSVIAKAHIQKYRSGVPPLEVPVARLEEFVVIPDPDKKQEDSVAETPYEKVELFWPLPLCEDNVEIIDSPGLNENGIRTAITADYFPKADAVLFVLTSLAALAESDMKFIDQNIIRAGHEYIFFVFNRFHQIPEKERQRLVNYGKSKLQGKTKDMNYIFFVDSAHALEGKTSKNPSLVENSGLPRLEDLLTDFLTNKKGKIKLLQPVNRFKTYLEYTLESTIPGSLSMLDLSLEDIEKRLKAVRPMLENLETKKKHIAERIQNRIARLELTLEREFRSNLLEIIRQTPAWIDNMDLKTGFRIQAPKKSSEEIISEIIEKYQEKIGEQQNEWCDHQLTPLIITQVDDMKEEFKTGIDDFYFSLENVKNKISGNVDVDHLSEQGKVSNRERIFAAAAGLLLADFGAGIIGASFGFTKQFFIQMALQVTAVVTMIMIGIANPFTVIPVVLAIAFAGMFMGVDATVKKLKKETAKKIAQELHQTIDQIAQSQTREIVGQIITATAPIESSLDDEIAALNSQVATICEDIRNGEEQVQAKKDGLNAAVQQLQDINRKLNDLKILFEAD</sequence>
<evidence type="ECO:0000259" key="8">
    <source>
        <dbReference type="Pfam" id="PF00350"/>
    </source>
</evidence>
<dbReference type="InterPro" id="IPR027094">
    <property type="entry name" value="Mitofusin_fam"/>
</dbReference>
<gene>
    <name evidence="9" type="ORF">ACFFGT_32325</name>
</gene>
<dbReference type="PANTHER" id="PTHR10465:SF0">
    <property type="entry name" value="SARCALUMENIN"/>
    <property type="match status" value="1"/>
</dbReference>
<keyword evidence="2" id="KW-0547">Nucleotide-binding</keyword>
<dbReference type="Proteomes" id="UP001589828">
    <property type="component" value="Unassembled WGS sequence"/>
</dbReference>
<feature type="transmembrane region" description="Helical" evidence="7">
    <location>
        <begin position="505"/>
        <end position="525"/>
    </location>
</feature>
<evidence type="ECO:0000256" key="1">
    <source>
        <dbReference type="ARBA" id="ARBA00004370"/>
    </source>
</evidence>